<feature type="domain" description="PAS" evidence="1">
    <location>
        <begin position="79"/>
        <end position="174"/>
    </location>
</feature>
<dbReference type="Proteomes" id="UP001363151">
    <property type="component" value="Unassembled WGS sequence"/>
</dbReference>
<proteinExistence type="predicted"/>
<keyword evidence="2" id="KW-0418">Kinase</keyword>
<dbReference type="InterPro" id="IPR000014">
    <property type="entry name" value="PAS"/>
</dbReference>
<reference evidence="2 3" key="1">
    <citation type="submission" date="2024-03" db="EMBL/GenBank/DDBJ databases">
        <title>Aureococcus anophagefferens CCMP1851 and Kratosvirus quantuckense: Draft genome of a second virus-susceptible host strain in the model system.</title>
        <authorList>
            <person name="Chase E."/>
            <person name="Truchon A.R."/>
            <person name="Schepens W."/>
            <person name="Wilhelm S.W."/>
        </authorList>
    </citation>
    <scope>NUCLEOTIDE SEQUENCE [LARGE SCALE GENOMIC DNA]</scope>
    <source>
        <strain evidence="2 3">CCMP1851</strain>
    </source>
</reference>
<gene>
    <name evidence="2" type="ORF">SO694_00028138</name>
</gene>
<keyword evidence="3" id="KW-1185">Reference proteome</keyword>
<protein>
    <submittedName>
        <fullName evidence="2">Histidine kinase</fullName>
    </submittedName>
</protein>
<sequence>MLLQDRQDSSRSSPPLRNKFLIEQNHQIVKSESMALSAAHAAALLETQRQIETMIDGLESAQNLFLGELVAGASDRCVVLCEIDHPNHIVACSKHWSDLCGFRAAEAIGLTPKILQGECTEPAVAADFRDRIYAASTGGPVRAEILNYTKQGRTFHHCLETTRVRDASDGVDYFCTESFERDTPPPTARGLVT</sequence>
<organism evidence="2 3">
    <name type="scientific">Aureococcus anophagefferens</name>
    <name type="common">Harmful bloom alga</name>
    <dbReference type="NCBI Taxonomy" id="44056"/>
    <lineage>
        <taxon>Eukaryota</taxon>
        <taxon>Sar</taxon>
        <taxon>Stramenopiles</taxon>
        <taxon>Ochrophyta</taxon>
        <taxon>Pelagophyceae</taxon>
        <taxon>Pelagomonadales</taxon>
        <taxon>Pelagomonadaceae</taxon>
        <taxon>Aureococcus</taxon>
    </lineage>
</organism>
<dbReference type="Gene3D" id="3.30.450.20">
    <property type="entry name" value="PAS domain"/>
    <property type="match status" value="1"/>
</dbReference>
<dbReference type="Pfam" id="PF13426">
    <property type="entry name" value="PAS_9"/>
    <property type="match status" value="1"/>
</dbReference>
<dbReference type="GO" id="GO:0016301">
    <property type="term" value="F:kinase activity"/>
    <property type="evidence" value="ECO:0007669"/>
    <property type="project" value="UniProtKB-KW"/>
</dbReference>
<comment type="caution">
    <text evidence="2">The sequence shown here is derived from an EMBL/GenBank/DDBJ whole genome shotgun (WGS) entry which is preliminary data.</text>
</comment>
<dbReference type="SUPFAM" id="SSF55785">
    <property type="entry name" value="PYP-like sensor domain (PAS domain)"/>
    <property type="match status" value="1"/>
</dbReference>
<dbReference type="InterPro" id="IPR035965">
    <property type="entry name" value="PAS-like_dom_sf"/>
</dbReference>
<evidence type="ECO:0000313" key="2">
    <source>
        <dbReference type="EMBL" id="KAK7239592.1"/>
    </source>
</evidence>
<accession>A0ABR1FVM9</accession>
<dbReference type="EMBL" id="JBBJCI010000223">
    <property type="protein sequence ID" value="KAK7239592.1"/>
    <property type="molecule type" value="Genomic_DNA"/>
</dbReference>
<evidence type="ECO:0000259" key="1">
    <source>
        <dbReference type="Pfam" id="PF13426"/>
    </source>
</evidence>
<keyword evidence="2" id="KW-0808">Transferase</keyword>
<name>A0ABR1FVM9_AURAN</name>
<evidence type="ECO:0000313" key="3">
    <source>
        <dbReference type="Proteomes" id="UP001363151"/>
    </source>
</evidence>